<keyword evidence="3" id="KW-1185">Reference proteome</keyword>
<dbReference type="AlphaFoldDB" id="A0A9P1GWC5"/>
<sequence length="917" mass="100784">MSDQDKNEEHAAPSSPAPMDTPTKGRGRGRGKGRGKRKPIAKPKVTTAVKKPIPTGRRGRIKQYNDPLVQAAYERQREVKTAYLSIISHVKPALEELASRNIDKLKNDSTVHKTVPEYRAIKGQLDARLAKVVDNAKEVLETKLDLIKRSHGKYAEFQELQYQNGVEDILDRFYDAQLERVRLLEEMHELGVAPDVRDNSYVYKEMSEKEYEERGVYSAYTKDGILAPYPSRVPGTDMYEKAQMMLAQYAPKPVQDAGSKVKRERDLRAAAIRGRLTGAKRRAQLQPDNQPGAKRPTTRSAARAGNDDDDADTGDLASYSEEPVNAPARHIMGILAAAVDNDGASESAAATPRASPDPDEDDKPDDSSGTTVDPRQRSLNRLEARPTNNRIAVKPAFHFDDIDIGFKDSTNDGSRIKNPAGRGKYLNTPNTNAFYYDPLLWNYDVRCQSETDLNQDLVERHALHPRYGFFIENSVNEQEPQAPICENPMPIILISPSGLTLHTCRSHTTTSVATSADNYLIRKTLEPVMREFVEVNKGLRLPKARINEDQAIPKKYAGPSLGLLEPAHDEEPESPLPVEEPEEESSPEPVAEVDDVIETPKALSALVNAAILASAEDTTVNSARAKSVSRPYDAIRDVFGSSAPTQPVPEPQPFHLALLAEICNWEPRPMQSQAQLAEDSDVPPRIADTARRIRYGQPAPGPPPPVGSIGPMTLDPGASTMPMPAHVEEDPYLDPRLRVPNPPPPQQHFYDQPPMAPHQPPGPYSSHPPPPMGMQNQMMVAGPSGQVHGQGPPPSEPLHYGGHRQPPPSQAPYHASSSPPLRPSTTGLPPLRPPRQMGHPQVFYTGPPTMPHPSMVASNAGTFYPPGPARPYHNSFPPPPPPRSSTNAWKGHVEKAAESKDGRGGYANKEDAEEAIF</sequence>
<proteinExistence type="predicted"/>
<comment type="caution">
    <text evidence="2">The sequence shown here is derived from an EMBL/GenBank/DDBJ whole genome shotgun (WGS) entry which is preliminary data.</text>
</comment>
<organism evidence="2 3">
    <name type="scientific">Parascedosporium putredinis</name>
    <dbReference type="NCBI Taxonomy" id="1442378"/>
    <lineage>
        <taxon>Eukaryota</taxon>
        <taxon>Fungi</taxon>
        <taxon>Dikarya</taxon>
        <taxon>Ascomycota</taxon>
        <taxon>Pezizomycotina</taxon>
        <taxon>Sordariomycetes</taxon>
        <taxon>Hypocreomycetidae</taxon>
        <taxon>Microascales</taxon>
        <taxon>Microascaceae</taxon>
        <taxon>Parascedosporium</taxon>
    </lineage>
</organism>
<feature type="compositionally biased region" description="Basic and acidic residues" evidence="1">
    <location>
        <begin position="374"/>
        <end position="384"/>
    </location>
</feature>
<dbReference type="EMBL" id="CALLCH030000002">
    <property type="protein sequence ID" value="CAI4211502.1"/>
    <property type="molecule type" value="Genomic_DNA"/>
</dbReference>
<dbReference type="OrthoDB" id="4188028at2759"/>
<gene>
    <name evidence="2" type="ORF">PPNO1_LOCUS1286</name>
</gene>
<feature type="compositionally biased region" description="Acidic residues" evidence="1">
    <location>
        <begin position="568"/>
        <end position="591"/>
    </location>
</feature>
<protein>
    <submittedName>
        <fullName evidence="2">Uncharacterized protein</fullName>
    </submittedName>
</protein>
<feature type="compositionally biased region" description="Basic and acidic residues" evidence="1">
    <location>
        <begin position="726"/>
        <end position="737"/>
    </location>
</feature>
<feature type="region of interest" description="Disordered" evidence="1">
    <location>
        <begin position="1"/>
        <end position="60"/>
    </location>
</feature>
<feature type="compositionally biased region" description="Basic residues" evidence="1">
    <location>
        <begin position="25"/>
        <end position="41"/>
    </location>
</feature>
<evidence type="ECO:0000256" key="1">
    <source>
        <dbReference type="SAM" id="MobiDB-lite"/>
    </source>
</evidence>
<feature type="region of interest" description="Disordered" evidence="1">
    <location>
        <begin position="692"/>
        <end position="917"/>
    </location>
</feature>
<feature type="compositionally biased region" description="Polar residues" evidence="1">
    <location>
        <begin position="815"/>
        <end position="827"/>
    </location>
</feature>
<reference evidence="2" key="1">
    <citation type="submission" date="2022-11" db="EMBL/GenBank/DDBJ databases">
        <authorList>
            <person name="Scott C."/>
            <person name="Bruce N."/>
        </authorList>
    </citation>
    <scope>NUCLEOTIDE SEQUENCE</scope>
</reference>
<dbReference type="Proteomes" id="UP000838763">
    <property type="component" value="Unassembled WGS sequence"/>
</dbReference>
<name>A0A9P1GWC5_9PEZI</name>
<evidence type="ECO:0000313" key="3">
    <source>
        <dbReference type="Proteomes" id="UP000838763"/>
    </source>
</evidence>
<feature type="compositionally biased region" description="Basic and acidic residues" evidence="1">
    <location>
        <begin position="891"/>
        <end position="903"/>
    </location>
</feature>
<evidence type="ECO:0000313" key="2">
    <source>
        <dbReference type="EMBL" id="CAI4211502.1"/>
    </source>
</evidence>
<feature type="compositionally biased region" description="Pro residues" evidence="1">
    <location>
        <begin position="754"/>
        <end position="772"/>
    </location>
</feature>
<accession>A0A9P1GWC5</accession>
<feature type="region of interest" description="Disordered" evidence="1">
    <location>
        <begin position="342"/>
        <end position="386"/>
    </location>
</feature>
<feature type="compositionally biased region" description="Basic and acidic residues" evidence="1">
    <location>
        <begin position="1"/>
        <end position="11"/>
    </location>
</feature>
<feature type="region of interest" description="Disordered" evidence="1">
    <location>
        <begin position="557"/>
        <end position="591"/>
    </location>
</feature>
<feature type="region of interest" description="Disordered" evidence="1">
    <location>
        <begin position="273"/>
        <end position="319"/>
    </location>
</feature>